<feature type="non-terminal residue" evidence="1">
    <location>
        <position position="1"/>
    </location>
</feature>
<dbReference type="Proteomes" id="UP000030689">
    <property type="component" value="Unassembled WGS sequence"/>
</dbReference>
<organism evidence="1 2">
    <name type="scientific">Eutrema salsugineum</name>
    <name type="common">Saltwater cress</name>
    <name type="synonym">Sisymbrium salsugineum</name>
    <dbReference type="NCBI Taxonomy" id="72664"/>
    <lineage>
        <taxon>Eukaryota</taxon>
        <taxon>Viridiplantae</taxon>
        <taxon>Streptophyta</taxon>
        <taxon>Embryophyta</taxon>
        <taxon>Tracheophyta</taxon>
        <taxon>Spermatophyta</taxon>
        <taxon>Magnoliopsida</taxon>
        <taxon>eudicotyledons</taxon>
        <taxon>Gunneridae</taxon>
        <taxon>Pentapetalae</taxon>
        <taxon>rosids</taxon>
        <taxon>malvids</taxon>
        <taxon>Brassicales</taxon>
        <taxon>Brassicaceae</taxon>
        <taxon>Eutremeae</taxon>
        <taxon>Eutrema</taxon>
    </lineage>
</organism>
<gene>
    <name evidence="1" type="ORF">EUTSA_v10015402mg</name>
</gene>
<dbReference type="Gramene" id="ESQ43569">
    <property type="protein sequence ID" value="ESQ43569"/>
    <property type="gene ID" value="EUTSA_v10015402mg"/>
</dbReference>
<proteinExistence type="predicted"/>
<keyword evidence="2" id="KW-1185">Reference proteome</keyword>
<sequence length="67" mass="7293">WSDITYSDVKNAMVTCKELGKSGANVQVLATLELNDIVKSPLLAIGNYTDLTAKCLQHSNPSAHYIK</sequence>
<evidence type="ECO:0000313" key="2">
    <source>
        <dbReference type="Proteomes" id="UP000030689"/>
    </source>
</evidence>
<dbReference type="STRING" id="72664.V4LIN5"/>
<evidence type="ECO:0000313" key="1">
    <source>
        <dbReference type="EMBL" id="ESQ43569.1"/>
    </source>
</evidence>
<dbReference type="AlphaFoldDB" id="V4LIN5"/>
<protein>
    <recommendedName>
        <fullName evidence="3">SRCR domain-containing protein</fullName>
    </recommendedName>
</protein>
<reference evidence="1 2" key="1">
    <citation type="journal article" date="2013" name="Front. Plant Sci.">
        <title>The Reference Genome of the Halophytic Plant Eutrema salsugineum.</title>
        <authorList>
            <person name="Yang R."/>
            <person name="Jarvis D.E."/>
            <person name="Chen H."/>
            <person name="Beilstein M.A."/>
            <person name="Grimwood J."/>
            <person name="Jenkins J."/>
            <person name="Shu S."/>
            <person name="Prochnik S."/>
            <person name="Xin M."/>
            <person name="Ma C."/>
            <person name="Schmutz J."/>
            <person name="Wing R.A."/>
            <person name="Mitchell-Olds T."/>
            <person name="Schumaker K.S."/>
            <person name="Wang X."/>
        </authorList>
    </citation>
    <scope>NUCLEOTIDE SEQUENCE [LARGE SCALE GENOMIC DNA]</scope>
</reference>
<evidence type="ECO:0008006" key="3">
    <source>
        <dbReference type="Google" id="ProtNLM"/>
    </source>
</evidence>
<dbReference type="KEGG" id="eus:EUTSA_v10015402mg"/>
<name>V4LIN5_EUTSA</name>
<dbReference type="EMBL" id="KI517464">
    <property type="protein sequence ID" value="ESQ43569.1"/>
    <property type="molecule type" value="Genomic_DNA"/>
</dbReference>
<accession>V4LIN5</accession>